<dbReference type="InterPro" id="IPR024498">
    <property type="entry name" value="DUF2786"/>
</dbReference>
<keyword evidence="4" id="KW-1185">Reference proteome</keyword>
<proteinExistence type="predicted"/>
<gene>
    <name evidence="3" type="ORF">DFR58_14715</name>
</gene>
<dbReference type="Pfam" id="PF10979">
    <property type="entry name" value="DUF2786"/>
    <property type="match status" value="1"/>
</dbReference>
<protein>
    <submittedName>
        <fullName evidence="3">Uncharacterized protein DUF2786</fullName>
    </submittedName>
</protein>
<feature type="domain" description="DUF7168" evidence="2">
    <location>
        <begin position="63"/>
        <end position="181"/>
    </location>
</feature>
<evidence type="ECO:0000259" key="2">
    <source>
        <dbReference type="Pfam" id="PF23771"/>
    </source>
</evidence>
<sequence>MNIKLIEKIQKLLALSESSNKHEAQLSMLKAQELLAKHKLSINEIKEFKACNTAIKEQESKISFTKATKWKASLSQVIADNFGCYRFFMTRNTHTIITFFGREEDIAVCNIVMEYAVDWINSAVKKLKYQYSKSGCSTKGLENDYGIGFIAGVKEKFEQQKNANPEWGLVLYKNVFSGTYRSLRQR</sequence>
<dbReference type="InterPro" id="IPR055592">
    <property type="entry name" value="DUF7168"/>
</dbReference>
<organism evidence="3 4">
    <name type="scientific">Anaerobacterium chartisolvens</name>
    <dbReference type="NCBI Taxonomy" id="1297424"/>
    <lineage>
        <taxon>Bacteria</taxon>
        <taxon>Bacillati</taxon>
        <taxon>Bacillota</taxon>
        <taxon>Clostridia</taxon>
        <taxon>Eubacteriales</taxon>
        <taxon>Oscillospiraceae</taxon>
        <taxon>Anaerobacterium</taxon>
    </lineage>
</organism>
<dbReference type="EMBL" id="QPJT01000047">
    <property type="protein sequence ID" value="RCX07895.1"/>
    <property type="molecule type" value="Genomic_DNA"/>
</dbReference>
<evidence type="ECO:0000259" key="1">
    <source>
        <dbReference type="Pfam" id="PF10979"/>
    </source>
</evidence>
<dbReference type="AlphaFoldDB" id="A0A369AFK2"/>
<name>A0A369AFK2_9FIRM</name>
<evidence type="ECO:0000313" key="4">
    <source>
        <dbReference type="Proteomes" id="UP000253034"/>
    </source>
</evidence>
<comment type="caution">
    <text evidence="3">The sequence shown here is derived from an EMBL/GenBank/DDBJ whole genome shotgun (WGS) entry which is preliminary data.</text>
</comment>
<feature type="domain" description="DUF2786" evidence="1">
    <location>
        <begin position="4"/>
        <end position="41"/>
    </location>
</feature>
<dbReference type="Proteomes" id="UP000253034">
    <property type="component" value="Unassembled WGS sequence"/>
</dbReference>
<dbReference type="RefSeq" id="WP_242987772.1">
    <property type="nucleotide sequence ID" value="NZ_QPJT01000047.1"/>
</dbReference>
<accession>A0A369AFK2</accession>
<reference evidence="3 4" key="1">
    <citation type="submission" date="2018-07" db="EMBL/GenBank/DDBJ databases">
        <title>Genomic Encyclopedia of Type Strains, Phase IV (KMG-IV): sequencing the most valuable type-strain genomes for metagenomic binning, comparative biology and taxonomic classification.</title>
        <authorList>
            <person name="Goeker M."/>
        </authorList>
    </citation>
    <scope>NUCLEOTIDE SEQUENCE [LARGE SCALE GENOMIC DNA]</scope>
    <source>
        <strain evidence="3 4">DSM 27016</strain>
    </source>
</reference>
<dbReference type="Pfam" id="PF23771">
    <property type="entry name" value="DUF7168"/>
    <property type="match status" value="1"/>
</dbReference>
<evidence type="ECO:0000313" key="3">
    <source>
        <dbReference type="EMBL" id="RCX07895.1"/>
    </source>
</evidence>